<dbReference type="PANTHER" id="PTHR43968">
    <property type="match status" value="1"/>
</dbReference>
<sequence>MTPILYSFRRCPYAMRARLALAASGFIVELREVVLRDKPQAFLDASESATVPCLVTDQVVIDESLDIMIWALSKSDPLNWLEMPKAGFDWIDRADGPFKSALDRTKYANRYEGVDVMEQRGRASDFLSELDAQIDSWMFERPTIADFAILPFVRQFAFIDKPWFDNQPWPNLSAWLARFLDSPEFAAIMQKYPQWHAGDPPVLFPADDVSR</sequence>
<dbReference type="PROSITE" id="PS50404">
    <property type="entry name" value="GST_NTER"/>
    <property type="match status" value="1"/>
</dbReference>
<protein>
    <recommendedName>
        <fullName evidence="1">GST N-terminal domain-containing protein</fullName>
    </recommendedName>
</protein>
<dbReference type="Gene3D" id="3.40.30.10">
    <property type="entry name" value="Glutaredoxin"/>
    <property type="match status" value="1"/>
</dbReference>
<dbReference type="InterPro" id="IPR036282">
    <property type="entry name" value="Glutathione-S-Trfase_C_sf"/>
</dbReference>
<dbReference type="CDD" id="cd03196">
    <property type="entry name" value="GST_C_5"/>
    <property type="match status" value="1"/>
</dbReference>
<dbReference type="InterPro" id="IPR004045">
    <property type="entry name" value="Glutathione_S-Trfase_N"/>
</dbReference>
<name>A0A238IXN3_9RHOB</name>
<dbReference type="Proteomes" id="UP000201838">
    <property type="component" value="Unassembled WGS sequence"/>
</dbReference>
<proteinExistence type="predicted"/>
<evidence type="ECO:0000313" key="2">
    <source>
        <dbReference type="EMBL" id="SMX23146.1"/>
    </source>
</evidence>
<feature type="domain" description="GST N-terminal" evidence="1">
    <location>
        <begin position="1"/>
        <end position="79"/>
    </location>
</feature>
<dbReference type="InterPro" id="IPR050983">
    <property type="entry name" value="GST_Omega/HSP26"/>
</dbReference>
<dbReference type="OrthoDB" id="9813092at2"/>
<dbReference type="SUPFAM" id="SSF52833">
    <property type="entry name" value="Thioredoxin-like"/>
    <property type="match status" value="1"/>
</dbReference>
<keyword evidence="3" id="KW-1185">Reference proteome</keyword>
<dbReference type="InterPro" id="IPR036249">
    <property type="entry name" value="Thioredoxin-like_sf"/>
</dbReference>
<organism evidence="2 3">
    <name type="scientific">Boseongicola aestuarii</name>
    <dbReference type="NCBI Taxonomy" id="1470561"/>
    <lineage>
        <taxon>Bacteria</taxon>
        <taxon>Pseudomonadati</taxon>
        <taxon>Pseudomonadota</taxon>
        <taxon>Alphaproteobacteria</taxon>
        <taxon>Rhodobacterales</taxon>
        <taxon>Paracoccaceae</taxon>
        <taxon>Boseongicola</taxon>
    </lineage>
</organism>
<evidence type="ECO:0000313" key="3">
    <source>
        <dbReference type="Proteomes" id="UP000201838"/>
    </source>
</evidence>
<dbReference type="PANTHER" id="PTHR43968:SF6">
    <property type="entry name" value="GLUTATHIONE S-TRANSFERASE OMEGA"/>
    <property type="match status" value="1"/>
</dbReference>
<gene>
    <name evidence="2" type="ORF">BOA8489_01250</name>
</gene>
<dbReference type="RefSeq" id="WP_093973137.1">
    <property type="nucleotide sequence ID" value="NZ_FXXQ01000003.1"/>
</dbReference>
<dbReference type="Pfam" id="PF13417">
    <property type="entry name" value="GST_N_3"/>
    <property type="match status" value="1"/>
</dbReference>
<dbReference type="AlphaFoldDB" id="A0A238IXN3"/>
<dbReference type="Gene3D" id="1.20.1050.10">
    <property type="match status" value="1"/>
</dbReference>
<dbReference type="GO" id="GO:0005737">
    <property type="term" value="C:cytoplasm"/>
    <property type="evidence" value="ECO:0007669"/>
    <property type="project" value="TreeGrafter"/>
</dbReference>
<dbReference type="Pfam" id="PF13410">
    <property type="entry name" value="GST_C_2"/>
    <property type="match status" value="1"/>
</dbReference>
<accession>A0A238IXN3</accession>
<reference evidence="2 3" key="1">
    <citation type="submission" date="2017-05" db="EMBL/GenBank/DDBJ databases">
        <authorList>
            <person name="Song R."/>
            <person name="Chenine A.L."/>
            <person name="Ruprecht R.M."/>
        </authorList>
    </citation>
    <scope>NUCLEOTIDE SEQUENCE [LARGE SCALE GENOMIC DNA]</scope>
    <source>
        <strain evidence="2 3">CECT 8489</strain>
    </source>
</reference>
<evidence type="ECO:0000259" key="1">
    <source>
        <dbReference type="PROSITE" id="PS50404"/>
    </source>
</evidence>
<dbReference type="EMBL" id="FXXQ01000003">
    <property type="protein sequence ID" value="SMX23146.1"/>
    <property type="molecule type" value="Genomic_DNA"/>
</dbReference>
<dbReference type="SUPFAM" id="SSF47616">
    <property type="entry name" value="GST C-terminal domain-like"/>
    <property type="match status" value="1"/>
</dbReference>